<dbReference type="EMBL" id="CAESAE010000006">
    <property type="protein sequence ID" value="CAB4342414.1"/>
    <property type="molecule type" value="Genomic_DNA"/>
</dbReference>
<accession>A0A6J6RQ49</accession>
<evidence type="ECO:0000259" key="4">
    <source>
        <dbReference type="SMART" id="SM00062"/>
    </source>
</evidence>
<dbReference type="Pfam" id="PF00497">
    <property type="entry name" value="SBP_bac_3"/>
    <property type="match status" value="1"/>
</dbReference>
<evidence type="ECO:0000313" key="13">
    <source>
        <dbReference type="EMBL" id="CAB5073046.1"/>
    </source>
</evidence>
<evidence type="ECO:0000313" key="7">
    <source>
        <dbReference type="EMBL" id="CAB4724620.1"/>
    </source>
</evidence>
<evidence type="ECO:0000313" key="9">
    <source>
        <dbReference type="EMBL" id="CAB4830920.1"/>
    </source>
</evidence>
<sequence length="281" mass="30178">MKKRHLYTMALAVASLLATTITSVSSAHAASGTLQDILSRGKLIVGTGSGNPPFHFLDASGKLVGMDIDIAKSIAKGLFGDENKIEFVQQASDARIPNLVTDKIDITCQFMTVTALRAQQVAFTTPYYREGVGLLLKKGGKYKDYAALLKAGSKAKISILQNVTAADYVHAALPKATVLQFAETALIYAAVDAGRADAAASDQSAIAWLVAQSPKKYADSGYGWMPQSYSCAVKQGDQVWLNFVNQVLNEDMSGVDFDAYAASFKKWFGVTLQPPHIGFPR</sequence>
<evidence type="ECO:0000256" key="3">
    <source>
        <dbReference type="ARBA" id="ARBA00022729"/>
    </source>
</evidence>
<dbReference type="InterPro" id="IPR051455">
    <property type="entry name" value="Bact_solute-bind_prot3"/>
</dbReference>
<protein>
    <submittedName>
        <fullName evidence="7">Unannotated protein</fullName>
    </submittedName>
</protein>
<proteinExistence type="inferred from homology"/>
<organism evidence="7">
    <name type="scientific">freshwater metagenome</name>
    <dbReference type="NCBI Taxonomy" id="449393"/>
    <lineage>
        <taxon>unclassified sequences</taxon>
        <taxon>metagenomes</taxon>
        <taxon>ecological metagenomes</taxon>
    </lineage>
</organism>
<dbReference type="Gene3D" id="3.40.190.10">
    <property type="entry name" value="Periplasmic binding protein-like II"/>
    <property type="match status" value="2"/>
</dbReference>
<dbReference type="PANTHER" id="PTHR30085">
    <property type="entry name" value="AMINO ACID ABC TRANSPORTER PERMEASE"/>
    <property type="match status" value="1"/>
</dbReference>
<dbReference type="EMBL" id="CAFBLD010000006">
    <property type="protein sequence ID" value="CAB4869323.1"/>
    <property type="molecule type" value="Genomic_DNA"/>
</dbReference>
<keyword evidence="2" id="KW-0813">Transport</keyword>
<dbReference type="AlphaFoldDB" id="A0A6J6RQ49"/>
<dbReference type="EMBL" id="CAFBOC010000007">
    <property type="protein sequence ID" value="CAB4975833.1"/>
    <property type="molecule type" value="Genomic_DNA"/>
</dbReference>
<dbReference type="PANTHER" id="PTHR30085:SF6">
    <property type="entry name" value="ABC TRANSPORTER GLUTAMINE-BINDING PROTEIN GLNH"/>
    <property type="match status" value="1"/>
</dbReference>
<evidence type="ECO:0000313" key="8">
    <source>
        <dbReference type="EMBL" id="CAB4784343.1"/>
    </source>
</evidence>
<dbReference type="EMBL" id="CAFABH010000018">
    <property type="protein sequence ID" value="CAB4830920.1"/>
    <property type="molecule type" value="Genomic_DNA"/>
</dbReference>
<reference evidence="7" key="1">
    <citation type="submission" date="2020-05" db="EMBL/GenBank/DDBJ databases">
        <authorList>
            <person name="Chiriac C."/>
            <person name="Salcher M."/>
            <person name="Ghai R."/>
            <person name="Kavagutti S V."/>
        </authorList>
    </citation>
    <scope>NUCLEOTIDE SEQUENCE</scope>
</reference>
<evidence type="ECO:0000313" key="10">
    <source>
        <dbReference type="EMBL" id="CAB4869323.1"/>
    </source>
</evidence>
<evidence type="ECO:0000256" key="1">
    <source>
        <dbReference type="ARBA" id="ARBA00010333"/>
    </source>
</evidence>
<evidence type="ECO:0000313" key="6">
    <source>
        <dbReference type="EMBL" id="CAB4700092.1"/>
    </source>
</evidence>
<dbReference type="EMBL" id="CAEZXO010000008">
    <property type="protein sequence ID" value="CAB4700092.1"/>
    <property type="molecule type" value="Genomic_DNA"/>
</dbReference>
<dbReference type="EMBL" id="CAFBQX010000004">
    <property type="protein sequence ID" value="CAB5073046.1"/>
    <property type="molecule type" value="Genomic_DNA"/>
</dbReference>
<dbReference type="EMBL" id="CAEZZW010000006">
    <property type="protein sequence ID" value="CAB4784343.1"/>
    <property type="molecule type" value="Genomic_DNA"/>
</dbReference>
<dbReference type="SUPFAM" id="SSF53850">
    <property type="entry name" value="Periplasmic binding protein-like II"/>
    <property type="match status" value="1"/>
</dbReference>
<name>A0A6J6RQ49_9ZZZZ</name>
<feature type="domain" description="Solute-binding protein family 3/N-terminal" evidence="4">
    <location>
        <begin position="42"/>
        <end position="271"/>
    </location>
</feature>
<dbReference type="GO" id="GO:0030288">
    <property type="term" value="C:outer membrane-bounded periplasmic space"/>
    <property type="evidence" value="ECO:0007669"/>
    <property type="project" value="TreeGrafter"/>
</dbReference>
<gene>
    <name evidence="6" type="ORF">UFOPK2510_01265</name>
    <name evidence="7" type="ORF">UFOPK2718_00786</name>
    <name evidence="8" type="ORF">UFOPK2936_01171</name>
    <name evidence="9" type="ORF">UFOPK3174_01078</name>
    <name evidence="10" type="ORF">UFOPK3328_00952</name>
    <name evidence="11" type="ORF">UFOPK3779_01209</name>
    <name evidence="12" type="ORF">UFOPK3913_00788</name>
    <name evidence="5" type="ORF">UFOPK4107_01137</name>
    <name evidence="13" type="ORF">UFOPK4403_00866</name>
</gene>
<dbReference type="GO" id="GO:0006865">
    <property type="term" value="P:amino acid transport"/>
    <property type="evidence" value="ECO:0007669"/>
    <property type="project" value="TreeGrafter"/>
</dbReference>
<evidence type="ECO:0000313" key="12">
    <source>
        <dbReference type="EMBL" id="CAB4975833.1"/>
    </source>
</evidence>
<evidence type="ECO:0000313" key="5">
    <source>
        <dbReference type="EMBL" id="CAB4342414.1"/>
    </source>
</evidence>
<dbReference type="EMBL" id="CAEZYM010000006">
    <property type="protein sequence ID" value="CAB4724620.1"/>
    <property type="molecule type" value="Genomic_DNA"/>
</dbReference>
<comment type="similarity">
    <text evidence="1">Belongs to the bacterial solute-binding protein 3 family.</text>
</comment>
<keyword evidence="3" id="KW-0732">Signal</keyword>
<dbReference type="GO" id="GO:0005576">
    <property type="term" value="C:extracellular region"/>
    <property type="evidence" value="ECO:0007669"/>
    <property type="project" value="TreeGrafter"/>
</dbReference>
<dbReference type="InterPro" id="IPR001638">
    <property type="entry name" value="Solute-binding_3/MltF_N"/>
</dbReference>
<evidence type="ECO:0000313" key="11">
    <source>
        <dbReference type="EMBL" id="CAB4950990.1"/>
    </source>
</evidence>
<evidence type="ECO:0000256" key="2">
    <source>
        <dbReference type="ARBA" id="ARBA00022448"/>
    </source>
</evidence>
<dbReference type="SMART" id="SM00062">
    <property type="entry name" value="PBPb"/>
    <property type="match status" value="1"/>
</dbReference>
<dbReference type="EMBL" id="CAFBNH010000007">
    <property type="protein sequence ID" value="CAB4950990.1"/>
    <property type="molecule type" value="Genomic_DNA"/>
</dbReference>